<dbReference type="PROSITE" id="PS51257">
    <property type="entry name" value="PROKAR_LIPOPROTEIN"/>
    <property type="match status" value="1"/>
</dbReference>
<evidence type="ECO:0000313" key="1">
    <source>
        <dbReference type="EMBL" id="MUU78259.1"/>
    </source>
</evidence>
<gene>
    <name evidence="1" type="ORF">GN138_07365</name>
</gene>
<dbReference type="Proteomes" id="UP000478208">
    <property type="component" value="Unassembled WGS sequence"/>
</dbReference>
<evidence type="ECO:0008006" key="3">
    <source>
        <dbReference type="Google" id="ProtNLM"/>
    </source>
</evidence>
<name>A0A6L6U8B3_9FLAO</name>
<protein>
    <recommendedName>
        <fullName evidence="3">Lipoprotein</fullName>
    </recommendedName>
</protein>
<reference evidence="1 2" key="1">
    <citation type="submission" date="2019-12" db="EMBL/GenBank/DDBJ databases">
        <authorList>
            <person name="Li J."/>
        </authorList>
    </citation>
    <scope>NUCLEOTIDE SEQUENCE [LARGE SCALE GENOMIC DNA]</scope>
    <source>
        <strain evidence="1 2">HL2-2</strain>
    </source>
</reference>
<dbReference type="RefSeq" id="WP_157363149.1">
    <property type="nucleotide sequence ID" value="NZ_WOWS01000002.1"/>
</dbReference>
<organism evidence="1 2">
    <name type="scientific">Winogradskyella endarachnes</name>
    <dbReference type="NCBI Taxonomy" id="2681965"/>
    <lineage>
        <taxon>Bacteria</taxon>
        <taxon>Pseudomonadati</taxon>
        <taxon>Bacteroidota</taxon>
        <taxon>Flavobacteriia</taxon>
        <taxon>Flavobacteriales</taxon>
        <taxon>Flavobacteriaceae</taxon>
        <taxon>Winogradskyella</taxon>
    </lineage>
</organism>
<proteinExistence type="predicted"/>
<dbReference type="EMBL" id="WOWS01000002">
    <property type="protein sequence ID" value="MUU78259.1"/>
    <property type="molecule type" value="Genomic_DNA"/>
</dbReference>
<sequence length="210" mass="24332">MNTKTPLSFCKIGTVKPLIIGLTLTMLMGCKSSYKTTTELQSVFIEEELKELETMRSFFIEDIMQLNDDNFHSKFRSEMRKLEANGFSTVEPKKIENLFNSMPKETFNEIWKPKTHVPSRPNSVSYEYLVPNESGKYLQFLAKNTKHNSRIKDYYNKVIKSGNFSHFSMLNYLNDDTLDFDLSNTNIQIVLAIHYISICHDNNITSNALN</sequence>
<accession>A0A6L6U8B3</accession>
<comment type="caution">
    <text evidence="1">The sequence shown here is derived from an EMBL/GenBank/DDBJ whole genome shotgun (WGS) entry which is preliminary data.</text>
</comment>
<evidence type="ECO:0000313" key="2">
    <source>
        <dbReference type="Proteomes" id="UP000478208"/>
    </source>
</evidence>
<dbReference type="AlphaFoldDB" id="A0A6L6U8B3"/>
<keyword evidence="2" id="KW-1185">Reference proteome</keyword>